<dbReference type="EMBL" id="CCYA01000270">
    <property type="protein sequence ID" value="CEH18452.1"/>
    <property type="molecule type" value="Genomic_DNA"/>
</dbReference>
<protein>
    <submittedName>
        <fullName evidence="2">Uncharacterized protein</fullName>
    </submittedName>
</protein>
<feature type="region of interest" description="Disordered" evidence="1">
    <location>
        <begin position="476"/>
        <end position="503"/>
    </location>
</feature>
<dbReference type="OrthoDB" id="3344476at2759"/>
<proteinExistence type="predicted"/>
<sequence>MAGQNGPAPPRFGNHHGRGPLPKPEIVKQDTLPASLSKLSTPQRKTDPQGKTRDSDAAVLPMELIEVVMECLLDMPTTSKLTPLLVCSSLTRLLKPIAYRHVTLTSLAALQSFHAAISSASASNGPASRSTSTNEGSLARKVRSLYIAPLSLSSDLWAALSPSALPTMRTTAQTHSLVRQILRACRSLQHLALDGALLNKEAAASYGTSCKPRSLTSVNPHSYVGGFSAPIFSKCTTCHLIDGSLTHEEVREIRGMAGLRHFSWTSPREHNSALRDVDVMLRILTGPQPPGHTSLDALVNNFQALDITPLILGAEQAQRDVAAAHNSDVIEDVARSGALEAEQQDRDAAQLTRTDAGFRLGSSTRAVNIKSLTMRCPESRSALVGTQLQRVAANKPGLTSSSPWDQRFSTSSFATTSDYIDSSAAHTRALHAPSGVMLCSQPLPSEELVEEWEALRDTLKDPMLLYNAMPGGHYRVARPLTPPKSGQGHGDEHSSDDQEAEIDPAMCLRRIHKEWLSDVLSGKLDRESRSVAPAIPA</sequence>
<organism evidence="2 3">
    <name type="scientific">Ceraceosorus bombacis</name>
    <dbReference type="NCBI Taxonomy" id="401625"/>
    <lineage>
        <taxon>Eukaryota</taxon>
        <taxon>Fungi</taxon>
        <taxon>Dikarya</taxon>
        <taxon>Basidiomycota</taxon>
        <taxon>Ustilaginomycotina</taxon>
        <taxon>Exobasidiomycetes</taxon>
        <taxon>Ceraceosorales</taxon>
        <taxon>Ceraceosoraceae</taxon>
        <taxon>Ceraceosorus</taxon>
    </lineage>
</organism>
<feature type="compositionally biased region" description="Polar residues" evidence="1">
    <location>
        <begin position="32"/>
        <end position="43"/>
    </location>
</feature>
<feature type="region of interest" description="Disordered" evidence="1">
    <location>
        <begin position="1"/>
        <end position="57"/>
    </location>
</feature>
<evidence type="ECO:0000313" key="3">
    <source>
        <dbReference type="Proteomes" id="UP000054845"/>
    </source>
</evidence>
<name>A0A0P1BPE3_9BASI</name>
<dbReference type="Proteomes" id="UP000054845">
    <property type="component" value="Unassembled WGS sequence"/>
</dbReference>
<evidence type="ECO:0000256" key="1">
    <source>
        <dbReference type="SAM" id="MobiDB-lite"/>
    </source>
</evidence>
<keyword evidence="3" id="KW-1185">Reference proteome</keyword>
<evidence type="ECO:0000313" key="2">
    <source>
        <dbReference type="EMBL" id="CEH18452.1"/>
    </source>
</evidence>
<accession>A0A0P1BPE3</accession>
<reference evidence="2 3" key="1">
    <citation type="submission" date="2014-09" db="EMBL/GenBank/DDBJ databases">
        <authorList>
            <person name="Magalhaes I.L.F."/>
            <person name="Oliveira U."/>
            <person name="Santos F.R."/>
            <person name="Vidigal T.H.D.A."/>
            <person name="Brescovit A.D."/>
            <person name="Santos A.J."/>
        </authorList>
    </citation>
    <scope>NUCLEOTIDE SEQUENCE [LARGE SCALE GENOMIC DNA]</scope>
</reference>
<dbReference type="AlphaFoldDB" id="A0A0P1BPE3"/>
<feature type="compositionally biased region" description="Basic and acidic residues" evidence="1">
    <location>
        <begin position="44"/>
        <end position="56"/>
    </location>
</feature>